<dbReference type="RefSeq" id="XP_007315812.1">
    <property type="nucleotide sequence ID" value="XM_007315750.1"/>
</dbReference>
<dbReference type="HOGENOM" id="CLU_1031184_0_0_1"/>
<dbReference type="AlphaFoldDB" id="F8NPN0"/>
<dbReference type="Proteomes" id="UP000008064">
    <property type="component" value="Unassembled WGS sequence"/>
</dbReference>
<reference evidence="2" key="1">
    <citation type="submission" date="2011-04" db="EMBL/GenBank/DDBJ databases">
        <title>Evolution of plant cell wall degrading machinery underlies the functional diversity of forest fungi.</title>
        <authorList>
            <consortium name="US DOE Joint Genome Institute (JGI-PGF)"/>
            <person name="Eastwood D.C."/>
            <person name="Floudas D."/>
            <person name="Binder M."/>
            <person name="Majcherczyk A."/>
            <person name="Schneider P."/>
            <person name="Aerts A."/>
            <person name="Asiegbu F.O."/>
            <person name="Baker S.E."/>
            <person name="Barry K."/>
            <person name="Bendiksby M."/>
            <person name="Blumentritt M."/>
            <person name="Coutinho P.M."/>
            <person name="Cullen D."/>
            <person name="Cullen D."/>
            <person name="Gathman A."/>
            <person name="Goodell B."/>
            <person name="Henrissat B."/>
            <person name="Ihrmark K."/>
            <person name="Kauserud H."/>
            <person name="Kohler A."/>
            <person name="LaButti K."/>
            <person name="Lapidus A."/>
            <person name="Lavin J.L."/>
            <person name="Lee Y.-H."/>
            <person name="Lindquist E."/>
            <person name="Lilly W."/>
            <person name="Lucas S."/>
            <person name="Morin E."/>
            <person name="Murat C."/>
            <person name="Oguiza J.A."/>
            <person name="Park J."/>
            <person name="Pisabarro A.G."/>
            <person name="Riley R."/>
            <person name="Rosling A."/>
            <person name="Salamov A."/>
            <person name="Schmidt O."/>
            <person name="Schmutz J."/>
            <person name="Skrede I."/>
            <person name="Stenlid J."/>
            <person name="Wiebenga A."/>
            <person name="Xie X."/>
            <person name="Kues U."/>
            <person name="Hibbett D.S."/>
            <person name="Hoffmeister D."/>
            <person name="Hogberg N."/>
            <person name="Martin F."/>
            <person name="Grigoriev I.V."/>
            <person name="Watkinson S.C."/>
        </authorList>
    </citation>
    <scope>NUCLEOTIDE SEQUENCE</scope>
    <source>
        <strain evidence="2">S7.9</strain>
    </source>
</reference>
<accession>F8NPN0</accession>
<sequence>MGTEEGNDDKPQDAVVRGQRTLPPAPPPLQTVFPPVSQPSPPYGSPYGYGSAMPPGIAMNQHGMPYEMTTGRAVYLQPPTMYTPRPMTHGIMTPPGLPFMPGHMHHHSTGSPDFLAPPHTPPRNGFIDPATGMPIFSFPRQSTRIEIRQPSDQDGKQLSKPYERRPSGLRPSAADFEPTRAASPYETSAYFQGADSLSATEVHGLNGVDNNSAIPNGHVSPEQVVDTGMMPYSPYQQQPYYYPYPQYYDMSHAQYEMYPTDPRASQAVYY</sequence>
<feature type="region of interest" description="Disordered" evidence="1">
    <location>
        <begin position="1"/>
        <end position="42"/>
    </location>
</feature>
<feature type="region of interest" description="Disordered" evidence="1">
    <location>
        <begin position="145"/>
        <end position="179"/>
    </location>
</feature>
<dbReference type="GeneID" id="18818254"/>
<protein>
    <submittedName>
        <fullName evidence="2">Uncharacterized protein</fullName>
    </submittedName>
</protein>
<dbReference type="OrthoDB" id="3361414at2759"/>
<gene>
    <name evidence="2" type="ORF">SERLADRAFT_461638</name>
</gene>
<dbReference type="KEGG" id="sla:SERLADRAFT_461638"/>
<evidence type="ECO:0000313" key="2">
    <source>
        <dbReference type="EMBL" id="EGO27721.1"/>
    </source>
</evidence>
<proteinExistence type="predicted"/>
<organism>
    <name type="scientific">Serpula lacrymans var. lacrymans (strain S7.9)</name>
    <name type="common">Dry rot fungus</name>
    <dbReference type="NCBI Taxonomy" id="578457"/>
    <lineage>
        <taxon>Eukaryota</taxon>
        <taxon>Fungi</taxon>
        <taxon>Dikarya</taxon>
        <taxon>Basidiomycota</taxon>
        <taxon>Agaricomycotina</taxon>
        <taxon>Agaricomycetes</taxon>
        <taxon>Agaricomycetidae</taxon>
        <taxon>Boletales</taxon>
        <taxon>Coniophorineae</taxon>
        <taxon>Serpulaceae</taxon>
        <taxon>Serpula</taxon>
    </lineage>
</organism>
<name>F8NPN0_SERL9</name>
<dbReference type="EMBL" id="GL945431">
    <property type="protein sequence ID" value="EGO27721.1"/>
    <property type="molecule type" value="Genomic_DNA"/>
</dbReference>
<feature type="compositionally biased region" description="Basic and acidic residues" evidence="1">
    <location>
        <begin position="145"/>
        <end position="166"/>
    </location>
</feature>
<evidence type="ECO:0000256" key="1">
    <source>
        <dbReference type="SAM" id="MobiDB-lite"/>
    </source>
</evidence>